<dbReference type="InterPro" id="IPR027417">
    <property type="entry name" value="P-loop_NTPase"/>
</dbReference>
<feature type="compositionally biased region" description="Polar residues" evidence="9">
    <location>
        <begin position="1559"/>
        <end position="1570"/>
    </location>
</feature>
<reference evidence="13 14" key="1">
    <citation type="submission" date="2023-09" db="EMBL/GenBank/DDBJ databases">
        <title>Pangenome analysis of Batrachochytrium dendrobatidis and related Chytrids.</title>
        <authorList>
            <person name="Yacoub M.N."/>
            <person name="Stajich J.E."/>
            <person name="James T.Y."/>
        </authorList>
    </citation>
    <scope>NUCLEOTIDE SEQUENCE [LARGE SCALE GENOMIC DNA]</scope>
    <source>
        <strain evidence="13 14">JEL0888</strain>
    </source>
</reference>
<protein>
    <submittedName>
        <fullName evidence="13">Transporter of the ATP-binding cassette (ABC)</fullName>
    </submittedName>
</protein>
<feature type="transmembrane region" description="Helical" evidence="10">
    <location>
        <begin position="171"/>
        <end position="190"/>
    </location>
</feature>
<dbReference type="CDD" id="cd18604">
    <property type="entry name" value="ABC_6TM_VMR1_D2_like"/>
    <property type="match status" value="1"/>
</dbReference>
<keyword evidence="8 10" id="KW-0472">Membrane</keyword>
<dbReference type="InterPro" id="IPR036640">
    <property type="entry name" value="ABC1_TM_sf"/>
</dbReference>
<feature type="transmembrane region" description="Helical" evidence="10">
    <location>
        <begin position="109"/>
        <end position="128"/>
    </location>
</feature>
<dbReference type="SMART" id="SM00382">
    <property type="entry name" value="AAA"/>
    <property type="match status" value="2"/>
</dbReference>
<dbReference type="GO" id="GO:0005524">
    <property type="term" value="F:ATP binding"/>
    <property type="evidence" value="ECO:0007669"/>
    <property type="project" value="UniProtKB-KW"/>
</dbReference>
<feature type="domain" description="ABC transporter" evidence="11">
    <location>
        <begin position="722"/>
        <end position="957"/>
    </location>
</feature>
<keyword evidence="6 13" id="KW-0067">ATP-binding</keyword>
<feature type="transmembrane region" description="Helical" evidence="10">
    <location>
        <begin position="1126"/>
        <end position="1150"/>
    </location>
</feature>
<feature type="transmembrane region" description="Helical" evidence="10">
    <location>
        <begin position="1227"/>
        <end position="1247"/>
    </location>
</feature>
<evidence type="ECO:0000313" key="14">
    <source>
        <dbReference type="Proteomes" id="UP001527925"/>
    </source>
</evidence>
<evidence type="ECO:0000256" key="4">
    <source>
        <dbReference type="ARBA" id="ARBA00022737"/>
    </source>
</evidence>
<sequence length="1699" mass="183397">MAQTVSAAEAFPPVLGGAVLLGALAASVVVGVRDQRSRPGFVRLPDPDSDPDHGGDADLSGLDTAHDADAADAAVVGSATAGSAEEHAGTWRLLSETQQRADPPTLSEASLLAAAIAAALAAAGIGISSALGDSLRPLELVSSALWFAAWLCAVSLLLSSRSPRSSAPRSVLGISGPFVVAEAASIWAVVSDTPPGISVLPLRLHVAALAVGAAALAIDVCNPTRNAHAVRGLRINGRSVSGQDTASLWSLVTFSWIVPLLTAGSAKPLEAEDIPHISSYDHMSEVVKRWNKIRNPKNTVFWDLLRLTSKYAWFQMVCAAITATLGFSSPFFINRLLIWLQNRQPGEGWFWGVALLVGMFSSSLLCDILNSQIYLSGRHWGIQLRAVLVHEIFKKSLRRAGKSGKKVGSKPAGKGKGKGKGKQASEDDEDDDTASQGKIVSLMSNDTNSVRNFITDIHELLIDTPISIVISVSGLLYLMGPPALAGLFVIILSGPISGMALASRYKVLRQTRSLVDRRIQVTNEALQGIRIIKFMAWEPQFLKKILAAREDELNSRLKLMFNNLVMIFISWGSSILVTFTSFFFYTVVAGKTLDAATAFTSINLLSTVSFTLSNLSEDVSSILNIRVVLGRIQAFLSEEELERFEDEAVFKGRRSFVNRDPSLSIYTADFCHHSTADAMAAANAPAAVSPHASSQRSRRCIPGASWLLSRLRGRAASSASAVAVEDAGEQDNAHSFFLRGVSIDFPLGKLTSIIGPTGAGKTSLLAAILGELKRLSGEIHVRRQTPDAVQRGVSKSDIAYVAQTAWLLNATIRENIIFGEPFDQARYDRVIQACALSRDLELFPGGDLTEIGEKGVNLSGGQKQRVSLARAAYSRASIVLLDDPLSAVDAPTARHLFHECVLGLLRGRTILIVTHAVGLVVPLSDYVVAMGNGEVLVQGSPAAISEHPDIDSIVGFSLNSELMSYDSGGASSSSSGAEDSDKEARVAPKKKKEGKKITDREGKATGSVKLATYWVYLSACGGFIFLFLLFAGFFTQVMSDFLSNWWIQRWTDTLGHVGRNASLLLRASAADASGWLALDSDASADQGTLVVPSATESIASASLVSVAMAKVQDGVAAMAGSANGDALFYISVYGLISLIELFALIFKFVVQFRGGIRASRVMHSKLVEAVLGSPMRFFETTPVGRIINRFSKDMSDIDLGVMFTFSGFFTLTCGAVLRIGLVTFVTPPFLLALVFLYLYYRLARFYLLTSRELKRIDSVSSSPIYAKFSETLNGVSTIRAYGAEDRLTRQIQSKVDANHRAFFYLFATNRWLAFRTSVLSKTIILGAGLSIIFSDVSAGWAGVAFNFASQFTGMMGRIIQIHSSLEMAMNAVERVEEYSKLPQEPPAVIEEYRPPHDWPHEGRIDVDNVSVKYAPDLPEALRGITFRVNPREKLGIVGRTGAGKSTLSLAFFRILPFSSGTITIDGLDIGRMGLRDLRSRLTIIPQDPVLFEGTLGSNLDPLGEHDDAAIWEALQHTNLLDSLQKPAAQQGAQDRIVVEEDGDGSGGLAPARSGHERTPSGQVQNISLDTPVTENGGNFSQGQRQLLCLARALLRGRRLIFLDEATASVDADTDARIQETIRTQFRDATVLTVAHRLKTVIDYDRVLVMDAGQVAEIGSPYELIQKNGIFAGMCRESGDYEMLVETATQVHKRGLLVDV</sequence>
<feature type="transmembrane region" description="Helical" evidence="10">
    <location>
        <begin position="311"/>
        <end position="333"/>
    </location>
</feature>
<feature type="region of interest" description="Disordered" evidence="9">
    <location>
        <begin position="967"/>
        <end position="999"/>
    </location>
</feature>
<feature type="region of interest" description="Disordered" evidence="9">
    <location>
        <begin position="38"/>
        <end position="63"/>
    </location>
</feature>
<dbReference type="PANTHER" id="PTHR24223:SF353">
    <property type="entry name" value="ABC TRANSPORTER ATP-BINDING PROTEIN_PERMEASE VMR1-RELATED"/>
    <property type="match status" value="1"/>
</dbReference>
<feature type="compositionally biased region" description="Low complexity" evidence="9">
    <location>
        <begin position="967"/>
        <end position="977"/>
    </location>
</feature>
<comment type="caution">
    <text evidence="13">The sequence shown here is derived from an EMBL/GenBank/DDBJ whole genome shotgun (WGS) entry which is preliminary data.</text>
</comment>
<keyword evidence="7 10" id="KW-1133">Transmembrane helix</keyword>
<gene>
    <name evidence="13" type="primary">YBT1_2</name>
    <name evidence="13" type="ORF">HK105_203249</name>
</gene>
<evidence type="ECO:0000256" key="2">
    <source>
        <dbReference type="ARBA" id="ARBA00022448"/>
    </source>
</evidence>
<evidence type="ECO:0000256" key="6">
    <source>
        <dbReference type="ARBA" id="ARBA00022840"/>
    </source>
</evidence>
<feature type="domain" description="ABC transporter" evidence="11">
    <location>
        <begin position="1404"/>
        <end position="1676"/>
    </location>
</feature>
<dbReference type="Pfam" id="PF00005">
    <property type="entry name" value="ABC_tran"/>
    <property type="match status" value="2"/>
</dbReference>
<keyword evidence="2" id="KW-0813">Transport</keyword>
<dbReference type="PANTHER" id="PTHR24223">
    <property type="entry name" value="ATP-BINDING CASSETTE SUB-FAMILY C"/>
    <property type="match status" value="1"/>
</dbReference>
<evidence type="ECO:0000256" key="7">
    <source>
        <dbReference type="ARBA" id="ARBA00022989"/>
    </source>
</evidence>
<dbReference type="InterPro" id="IPR003593">
    <property type="entry name" value="AAA+_ATPase"/>
</dbReference>
<comment type="subcellular location">
    <subcellularLocation>
        <location evidence="1">Membrane</location>
    </subcellularLocation>
</comment>
<dbReference type="PROSITE" id="PS50929">
    <property type="entry name" value="ABC_TM1F"/>
    <property type="match status" value="2"/>
</dbReference>
<dbReference type="PROSITE" id="PS00211">
    <property type="entry name" value="ABC_TRANSPORTER_1"/>
    <property type="match status" value="2"/>
</dbReference>
<organism evidence="13 14">
    <name type="scientific">Polyrhizophydium stewartii</name>
    <dbReference type="NCBI Taxonomy" id="2732419"/>
    <lineage>
        <taxon>Eukaryota</taxon>
        <taxon>Fungi</taxon>
        <taxon>Fungi incertae sedis</taxon>
        <taxon>Chytridiomycota</taxon>
        <taxon>Chytridiomycota incertae sedis</taxon>
        <taxon>Chytridiomycetes</taxon>
        <taxon>Rhizophydiales</taxon>
        <taxon>Rhizophydiales incertae sedis</taxon>
        <taxon>Polyrhizophydium</taxon>
    </lineage>
</organism>
<evidence type="ECO:0000256" key="5">
    <source>
        <dbReference type="ARBA" id="ARBA00022741"/>
    </source>
</evidence>
<dbReference type="Pfam" id="PF00664">
    <property type="entry name" value="ABC_membrane"/>
    <property type="match status" value="2"/>
</dbReference>
<keyword evidence="14" id="KW-1185">Reference proteome</keyword>
<feature type="transmembrane region" description="Helical" evidence="10">
    <location>
        <begin position="564"/>
        <end position="589"/>
    </location>
</feature>
<dbReference type="CDD" id="cd18596">
    <property type="entry name" value="ABC_6TM_VMR1_D1_like"/>
    <property type="match status" value="1"/>
</dbReference>
<keyword evidence="5" id="KW-0547">Nucleotide-binding</keyword>
<evidence type="ECO:0000259" key="11">
    <source>
        <dbReference type="PROSITE" id="PS50893"/>
    </source>
</evidence>
<dbReference type="CDD" id="cd03244">
    <property type="entry name" value="ABCC_MRP_domain2"/>
    <property type="match status" value="1"/>
</dbReference>
<evidence type="ECO:0000256" key="9">
    <source>
        <dbReference type="SAM" id="MobiDB-lite"/>
    </source>
</evidence>
<keyword evidence="4" id="KW-0677">Repeat</keyword>
<accession>A0ABR4NCB5</accession>
<evidence type="ECO:0000313" key="13">
    <source>
        <dbReference type="EMBL" id="KAL2917185.1"/>
    </source>
</evidence>
<dbReference type="InterPro" id="IPR003439">
    <property type="entry name" value="ABC_transporter-like_ATP-bd"/>
</dbReference>
<dbReference type="EMBL" id="JADGIZ020000012">
    <property type="protein sequence ID" value="KAL2917185.1"/>
    <property type="molecule type" value="Genomic_DNA"/>
</dbReference>
<feature type="domain" description="ABC transmembrane type-1" evidence="12">
    <location>
        <begin position="316"/>
        <end position="624"/>
    </location>
</feature>
<proteinExistence type="predicted"/>
<dbReference type="InterPro" id="IPR011527">
    <property type="entry name" value="ABC1_TM_dom"/>
</dbReference>
<evidence type="ECO:0000256" key="10">
    <source>
        <dbReference type="SAM" id="Phobius"/>
    </source>
</evidence>
<evidence type="ECO:0000256" key="8">
    <source>
        <dbReference type="ARBA" id="ARBA00023136"/>
    </source>
</evidence>
<dbReference type="InterPro" id="IPR050173">
    <property type="entry name" value="ABC_transporter_C-like"/>
</dbReference>
<dbReference type="InterPro" id="IPR017871">
    <property type="entry name" value="ABC_transporter-like_CS"/>
</dbReference>
<keyword evidence="3 10" id="KW-0812">Transmembrane</keyword>
<feature type="region of interest" description="Disordered" evidence="9">
    <location>
        <begin position="402"/>
        <end position="435"/>
    </location>
</feature>
<dbReference type="Proteomes" id="UP001527925">
    <property type="component" value="Unassembled WGS sequence"/>
</dbReference>
<feature type="transmembrane region" description="Helical" evidence="10">
    <location>
        <begin position="202"/>
        <end position="221"/>
    </location>
</feature>
<feature type="transmembrane region" description="Helical" evidence="10">
    <location>
        <begin position="1013"/>
        <end position="1034"/>
    </location>
</feature>
<evidence type="ECO:0000259" key="12">
    <source>
        <dbReference type="PROSITE" id="PS50929"/>
    </source>
</evidence>
<feature type="compositionally biased region" description="Basic residues" evidence="9">
    <location>
        <begin position="402"/>
        <end position="421"/>
    </location>
</feature>
<dbReference type="SUPFAM" id="SSF52540">
    <property type="entry name" value="P-loop containing nucleoside triphosphate hydrolases"/>
    <property type="match status" value="2"/>
</dbReference>
<feature type="transmembrane region" description="Helical" evidence="10">
    <location>
        <begin position="1199"/>
        <end position="1221"/>
    </location>
</feature>
<dbReference type="SUPFAM" id="SSF90123">
    <property type="entry name" value="ABC transporter transmembrane region"/>
    <property type="match status" value="2"/>
</dbReference>
<feature type="transmembrane region" description="Helical" evidence="10">
    <location>
        <begin position="484"/>
        <end position="502"/>
    </location>
</feature>
<feature type="transmembrane region" description="Helical" evidence="10">
    <location>
        <begin position="14"/>
        <end position="32"/>
    </location>
</feature>
<name>A0ABR4NCB5_9FUNG</name>
<evidence type="ECO:0000256" key="3">
    <source>
        <dbReference type="ARBA" id="ARBA00022692"/>
    </source>
</evidence>
<dbReference type="Gene3D" id="3.40.50.300">
    <property type="entry name" value="P-loop containing nucleotide triphosphate hydrolases"/>
    <property type="match status" value="2"/>
</dbReference>
<dbReference type="CDD" id="cd03250">
    <property type="entry name" value="ABCC_MRP_domain1"/>
    <property type="match status" value="1"/>
</dbReference>
<feature type="transmembrane region" description="Helical" evidence="10">
    <location>
        <begin position="348"/>
        <end position="369"/>
    </location>
</feature>
<feature type="domain" description="ABC transmembrane type-1" evidence="12">
    <location>
        <begin position="1027"/>
        <end position="1367"/>
    </location>
</feature>
<dbReference type="Gene3D" id="1.20.1560.10">
    <property type="entry name" value="ABC transporter type 1, transmembrane domain"/>
    <property type="match status" value="2"/>
</dbReference>
<feature type="transmembrane region" description="Helical" evidence="10">
    <location>
        <begin position="140"/>
        <end position="159"/>
    </location>
</feature>
<feature type="region of interest" description="Disordered" evidence="9">
    <location>
        <begin position="1540"/>
        <end position="1570"/>
    </location>
</feature>
<dbReference type="PROSITE" id="PS50893">
    <property type="entry name" value="ABC_TRANSPORTER_2"/>
    <property type="match status" value="2"/>
</dbReference>
<evidence type="ECO:0000256" key="1">
    <source>
        <dbReference type="ARBA" id="ARBA00004370"/>
    </source>
</evidence>